<comment type="caution">
    <text evidence="1">The sequence shown here is derived from an EMBL/GenBank/DDBJ whole genome shotgun (WGS) entry which is preliminary data.</text>
</comment>
<evidence type="ECO:0000313" key="2">
    <source>
        <dbReference type="Proteomes" id="UP000828048"/>
    </source>
</evidence>
<reference evidence="1 2" key="1">
    <citation type="journal article" date="2021" name="Hortic Res">
        <title>High-quality reference genome and annotation aids understanding of berry development for evergreen blueberry (Vaccinium darrowii).</title>
        <authorList>
            <person name="Yu J."/>
            <person name="Hulse-Kemp A.M."/>
            <person name="Babiker E."/>
            <person name="Staton M."/>
        </authorList>
    </citation>
    <scope>NUCLEOTIDE SEQUENCE [LARGE SCALE GENOMIC DNA]</scope>
    <source>
        <strain evidence="2">cv. NJ 8807/NJ 8810</strain>
        <tissue evidence="1">Young leaf</tissue>
    </source>
</reference>
<keyword evidence="2" id="KW-1185">Reference proteome</keyword>
<name>A0ACB7ZGE9_9ERIC</name>
<sequence>MEPMNYSNDYADQLLVEDQCQAKKIVLNRPKQLNAISLQMVYGLLELFLACEEDSNVKLIIMKGNGKTYSVGGDVAGVFRHVFAMPEAALGLFPDIGSTYFLPRLPGFFGEYLGLTGTRLDGAEMLACGLATHFVPEAVDFLCNFL</sequence>
<organism evidence="1 2">
    <name type="scientific">Vaccinium darrowii</name>
    <dbReference type="NCBI Taxonomy" id="229202"/>
    <lineage>
        <taxon>Eukaryota</taxon>
        <taxon>Viridiplantae</taxon>
        <taxon>Streptophyta</taxon>
        <taxon>Embryophyta</taxon>
        <taxon>Tracheophyta</taxon>
        <taxon>Spermatophyta</taxon>
        <taxon>Magnoliopsida</taxon>
        <taxon>eudicotyledons</taxon>
        <taxon>Gunneridae</taxon>
        <taxon>Pentapetalae</taxon>
        <taxon>asterids</taxon>
        <taxon>Ericales</taxon>
        <taxon>Ericaceae</taxon>
        <taxon>Vaccinioideae</taxon>
        <taxon>Vaccinieae</taxon>
        <taxon>Vaccinium</taxon>
    </lineage>
</organism>
<accession>A0ACB7ZGE9</accession>
<evidence type="ECO:0000313" key="1">
    <source>
        <dbReference type="EMBL" id="KAH7864705.1"/>
    </source>
</evidence>
<gene>
    <name evidence="1" type="ORF">Vadar_032808</name>
</gene>
<proteinExistence type="predicted"/>
<dbReference type="EMBL" id="CM037162">
    <property type="protein sequence ID" value="KAH7864705.1"/>
    <property type="molecule type" value="Genomic_DNA"/>
</dbReference>
<dbReference type="Proteomes" id="UP000828048">
    <property type="component" value="Chromosome 12"/>
</dbReference>
<protein>
    <submittedName>
        <fullName evidence="1">Uncharacterized protein</fullName>
    </submittedName>
</protein>